<dbReference type="Gene3D" id="1.10.8.60">
    <property type="match status" value="1"/>
</dbReference>
<dbReference type="Pfam" id="PF25601">
    <property type="entry name" value="AAA_lid_14"/>
    <property type="match status" value="1"/>
</dbReference>
<dbReference type="GO" id="GO:0000160">
    <property type="term" value="P:phosphorelay signal transduction system"/>
    <property type="evidence" value="ECO:0007669"/>
    <property type="project" value="InterPro"/>
</dbReference>
<evidence type="ECO:0000313" key="9">
    <source>
        <dbReference type="EMBL" id="QDS93978.1"/>
    </source>
</evidence>
<dbReference type="Gene3D" id="3.40.50.2300">
    <property type="match status" value="1"/>
</dbReference>
<reference evidence="9 10" key="1">
    <citation type="submission" date="2019-02" db="EMBL/GenBank/DDBJ databases">
        <title>Deep-cultivation of Planctomycetes and their phenomic and genomic characterization uncovers novel biology.</title>
        <authorList>
            <person name="Wiegand S."/>
            <person name="Jogler M."/>
            <person name="Boedeker C."/>
            <person name="Pinto D."/>
            <person name="Vollmers J."/>
            <person name="Rivas-Marin E."/>
            <person name="Kohn T."/>
            <person name="Peeters S.H."/>
            <person name="Heuer A."/>
            <person name="Rast P."/>
            <person name="Oberbeckmann S."/>
            <person name="Bunk B."/>
            <person name="Jeske O."/>
            <person name="Meyerdierks A."/>
            <person name="Storesund J.E."/>
            <person name="Kallscheuer N."/>
            <person name="Luecker S."/>
            <person name="Lage O.M."/>
            <person name="Pohl T."/>
            <person name="Merkel B.J."/>
            <person name="Hornburger P."/>
            <person name="Mueller R.-W."/>
            <person name="Bruemmer F."/>
            <person name="Labrenz M."/>
            <person name="Spormann A.M."/>
            <person name="Op den Camp H."/>
            <person name="Overmann J."/>
            <person name="Amann R."/>
            <person name="Jetten M.S.M."/>
            <person name="Mascher T."/>
            <person name="Medema M.H."/>
            <person name="Devos D.P."/>
            <person name="Kaster A.-K."/>
            <person name="Ovreas L."/>
            <person name="Rohde M."/>
            <person name="Galperin M.Y."/>
            <person name="Jogler C."/>
        </authorList>
    </citation>
    <scope>NUCLEOTIDE SEQUENCE [LARGE SCALE GENOMIC DNA]</scope>
    <source>
        <strain evidence="9 10">FF011L</strain>
    </source>
</reference>
<dbReference type="InterPro" id="IPR002197">
    <property type="entry name" value="HTH_Fis"/>
</dbReference>
<dbReference type="InterPro" id="IPR003593">
    <property type="entry name" value="AAA+_ATPase"/>
</dbReference>
<feature type="domain" description="Response regulatory" evidence="8">
    <location>
        <begin position="31"/>
        <end position="145"/>
    </location>
</feature>
<dbReference type="SUPFAM" id="SSF46689">
    <property type="entry name" value="Homeodomain-like"/>
    <property type="match status" value="1"/>
</dbReference>
<feature type="domain" description="Sigma-54 factor interaction" evidence="7">
    <location>
        <begin position="170"/>
        <end position="391"/>
    </location>
</feature>
<dbReference type="Proteomes" id="UP000320672">
    <property type="component" value="Chromosome"/>
</dbReference>
<evidence type="ECO:0000256" key="2">
    <source>
        <dbReference type="ARBA" id="ARBA00022840"/>
    </source>
</evidence>
<accession>A0A517MGG3</accession>
<evidence type="ECO:0000259" key="7">
    <source>
        <dbReference type="PROSITE" id="PS50045"/>
    </source>
</evidence>
<dbReference type="GO" id="GO:0005524">
    <property type="term" value="F:ATP binding"/>
    <property type="evidence" value="ECO:0007669"/>
    <property type="project" value="UniProtKB-KW"/>
</dbReference>
<dbReference type="Gene3D" id="1.10.10.60">
    <property type="entry name" value="Homeodomain-like"/>
    <property type="match status" value="1"/>
</dbReference>
<dbReference type="SMART" id="SM00448">
    <property type="entry name" value="REC"/>
    <property type="match status" value="1"/>
</dbReference>
<evidence type="ECO:0000256" key="6">
    <source>
        <dbReference type="PROSITE-ProRule" id="PRU00169"/>
    </source>
</evidence>
<dbReference type="PROSITE" id="PS00675">
    <property type="entry name" value="SIGMA54_INTERACT_1"/>
    <property type="match status" value="1"/>
</dbReference>
<dbReference type="InterPro" id="IPR058031">
    <property type="entry name" value="AAA_lid_NorR"/>
</dbReference>
<dbReference type="SUPFAM" id="SSF52540">
    <property type="entry name" value="P-loop containing nucleoside triphosphate hydrolases"/>
    <property type="match status" value="1"/>
</dbReference>
<evidence type="ECO:0000313" key="10">
    <source>
        <dbReference type="Proteomes" id="UP000320672"/>
    </source>
</evidence>
<sequence>MEQVSRTRVRRKYHRSRHRFKEIAMTETPMKILLVEDEEDFRDSCARWMQRKGYSVTGVSNAAEALTQLDQKTFDVGVFDMNMPGMSGLELLQRIHQDNVEIEVIMLTGQGTIETAVSAMKLGACDFLSKPCSLGDLESVCLMARERKELRKENKQLKAVISRQRPAAQMVGESKAMQDVMRMVEKVAPTDKPVLIEGESGTGKEVVARSIQQASRLSDKPFVTINCAALPENLVESELFGHQKGAFTGATAEKPGLFEIADGGTIFIDEIGELPLALQPKLLRVLEDGSMRRVGCHRERTVRVRVIAATNRDLAAEVQAGNFREDLYYRINVLSLVLPPLREREGDIDRLIDHYLPKPWHVEANVRTVLNRYPWPGNIRQLINIVQRATILADNHEITLDDLPAQIIDFTNGVSHTLPSPPTSLYVKENSPETPSLEKQVVLGEPEFHLDDVARVHVLEVLKKENGNKASAARKLGIHRRKLYRLLERFSEDADKQPESVTTSVLD</sequence>
<dbReference type="Pfam" id="PF02954">
    <property type="entry name" value="HTH_8"/>
    <property type="match status" value="1"/>
</dbReference>
<dbReference type="PANTHER" id="PTHR32071">
    <property type="entry name" value="TRANSCRIPTIONAL REGULATORY PROTEIN"/>
    <property type="match status" value="1"/>
</dbReference>
<dbReference type="GO" id="GO:0006355">
    <property type="term" value="P:regulation of DNA-templated transcription"/>
    <property type="evidence" value="ECO:0007669"/>
    <property type="project" value="InterPro"/>
</dbReference>
<dbReference type="InterPro" id="IPR025943">
    <property type="entry name" value="Sigma_54_int_dom_ATP-bd_2"/>
</dbReference>
<dbReference type="SMART" id="SM00382">
    <property type="entry name" value="AAA"/>
    <property type="match status" value="1"/>
</dbReference>
<evidence type="ECO:0000259" key="8">
    <source>
        <dbReference type="PROSITE" id="PS50110"/>
    </source>
</evidence>
<name>A0A517MGG3_9BACT</name>
<keyword evidence="2" id="KW-0067">ATP-binding</keyword>
<keyword evidence="4" id="KW-0238">DNA-binding</keyword>
<dbReference type="EMBL" id="CP036262">
    <property type="protein sequence ID" value="QDS93978.1"/>
    <property type="molecule type" value="Genomic_DNA"/>
</dbReference>
<dbReference type="PROSITE" id="PS50110">
    <property type="entry name" value="RESPONSE_REGULATORY"/>
    <property type="match status" value="1"/>
</dbReference>
<dbReference type="InterPro" id="IPR009057">
    <property type="entry name" value="Homeodomain-like_sf"/>
</dbReference>
<dbReference type="InterPro" id="IPR025944">
    <property type="entry name" value="Sigma_54_int_dom_CS"/>
</dbReference>
<keyword evidence="10" id="KW-1185">Reference proteome</keyword>
<evidence type="ECO:0000256" key="5">
    <source>
        <dbReference type="ARBA" id="ARBA00023163"/>
    </source>
</evidence>
<organism evidence="9 10">
    <name type="scientific">Roseimaritima multifibrata</name>
    <dbReference type="NCBI Taxonomy" id="1930274"/>
    <lineage>
        <taxon>Bacteria</taxon>
        <taxon>Pseudomonadati</taxon>
        <taxon>Planctomycetota</taxon>
        <taxon>Planctomycetia</taxon>
        <taxon>Pirellulales</taxon>
        <taxon>Pirellulaceae</taxon>
        <taxon>Roseimaritima</taxon>
    </lineage>
</organism>
<dbReference type="FunFam" id="3.40.50.300:FF:000006">
    <property type="entry name" value="DNA-binding transcriptional regulator NtrC"/>
    <property type="match status" value="1"/>
</dbReference>
<evidence type="ECO:0000256" key="1">
    <source>
        <dbReference type="ARBA" id="ARBA00022741"/>
    </source>
</evidence>
<dbReference type="SUPFAM" id="SSF52172">
    <property type="entry name" value="CheY-like"/>
    <property type="match status" value="1"/>
</dbReference>
<dbReference type="CDD" id="cd00009">
    <property type="entry name" value="AAA"/>
    <property type="match status" value="1"/>
</dbReference>
<dbReference type="Pfam" id="PF00072">
    <property type="entry name" value="Response_reg"/>
    <property type="match status" value="1"/>
</dbReference>
<evidence type="ECO:0000256" key="3">
    <source>
        <dbReference type="ARBA" id="ARBA00023015"/>
    </source>
</evidence>
<dbReference type="InterPro" id="IPR025662">
    <property type="entry name" value="Sigma_54_int_dom_ATP-bd_1"/>
</dbReference>
<dbReference type="GO" id="GO:0043565">
    <property type="term" value="F:sequence-specific DNA binding"/>
    <property type="evidence" value="ECO:0007669"/>
    <property type="project" value="InterPro"/>
</dbReference>
<dbReference type="PROSITE" id="PS00676">
    <property type="entry name" value="SIGMA54_INTERACT_2"/>
    <property type="match status" value="1"/>
</dbReference>
<dbReference type="PRINTS" id="PR01590">
    <property type="entry name" value="HTHFIS"/>
</dbReference>
<proteinExistence type="predicted"/>
<dbReference type="InterPro" id="IPR002078">
    <property type="entry name" value="Sigma_54_int"/>
</dbReference>
<dbReference type="InterPro" id="IPR027417">
    <property type="entry name" value="P-loop_NTPase"/>
</dbReference>
<dbReference type="AlphaFoldDB" id="A0A517MGG3"/>
<keyword evidence="3" id="KW-0805">Transcription regulation</keyword>
<dbReference type="InterPro" id="IPR011006">
    <property type="entry name" value="CheY-like_superfamily"/>
</dbReference>
<dbReference type="PROSITE" id="PS50045">
    <property type="entry name" value="SIGMA54_INTERACT_4"/>
    <property type="match status" value="1"/>
</dbReference>
<dbReference type="PROSITE" id="PS00688">
    <property type="entry name" value="SIGMA54_INTERACT_3"/>
    <property type="match status" value="1"/>
</dbReference>
<gene>
    <name evidence="9" type="primary">glnG_2</name>
    <name evidence="9" type="ORF">FF011L_27550</name>
</gene>
<dbReference type="PANTHER" id="PTHR32071:SF100">
    <property type="entry name" value="RESPONSE REGULATOR PROTEIN PILR"/>
    <property type="match status" value="1"/>
</dbReference>
<keyword evidence="5" id="KW-0804">Transcription</keyword>
<evidence type="ECO:0000256" key="4">
    <source>
        <dbReference type="ARBA" id="ARBA00023125"/>
    </source>
</evidence>
<dbReference type="Gene3D" id="3.40.50.300">
    <property type="entry name" value="P-loop containing nucleotide triphosphate hydrolases"/>
    <property type="match status" value="1"/>
</dbReference>
<keyword evidence="1" id="KW-0547">Nucleotide-binding</keyword>
<dbReference type="Pfam" id="PF00158">
    <property type="entry name" value="Sigma54_activat"/>
    <property type="match status" value="1"/>
</dbReference>
<dbReference type="InterPro" id="IPR001789">
    <property type="entry name" value="Sig_transdc_resp-reg_receiver"/>
</dbReference>
<dbReference type="KEGG" id="rml:FF011L_27550"/>
<protein>
    <submittedName>
        <fullName evidence="9">Nitrogen regulation protein NR(I)</fullName>
    </submittedName>
</protein>
<keyword evidence="6" id="KW-0597">Phosphoprotein</keyword>
<feature type="modified residue" description="4-aspartylphosphate" evidence="6">
    <location>
        <position position="80"/>
    </location>
</feature>